<dbReference type="RefSeq" id="WP_245378405.1">
    <property type="nucleotide sequence ID" value="NZ_JAGINW010000001.1"/>
</dbReference>
<protein>
    <submittedName>
        <fullName evidence="2">Glucose/arabinose dehydrogenase</fullName>
    </submittedName>
</protein>
<evidence type="ECO:0000313" key="3">
    <source>
        <dbReference type="Proteomes" id="UP001519332"/>
    </source>
</evidence>
<dbReference type="PANTHER" id="PTHR19328">
    <property type="entry name" value="HEDGEHOG-INTERACTING PROTEIN"/>
    <property type="match status" value="1"/>
</dbReference>
<organism evidence="2 3">
    <name type="scientific">Kibdelosporangium banguiense</name>
    <dbReference type="NCBI Taxonomy" id="1365924"/>
    <lineage>
        <taxon>Bacteria</taxon>
        <taxon>Bacillati</taxon>
        <taxon>Actinomycetota</taxon>
        <taxon>Actinomycetes</taxon>
        <taxon>Pseudonocardiales</taxon>
        <taxon>Pseudonocardiaceae</taxon>
        <taxon>Kibdelosporangium</taxon>
    </lineage>
</organism>
<dbReference type="InterPro" id="IPR008965">
    <property type="entry name" value="CBM2/CBM3_carb-bd_dom_sf"/>
</dbReference>
<evidence type="ECO:0000259" key="1">
    <source>
        <dbReference type="PROSITE" id="PS51173"/>
    </source>
</evidence>
<dbReference type="InterPro" id="IPR012938">
    <property type="entry name" value="Glc/Sorbosone_DH"/>
</dbReference>
<sequence>MIVAAVLLGCAQAPAEARSAVVAAPPSLDQITVTTTQVAFGLRRPTAIVAPKDGSGRLFITEKSGTVRVFHPDTGLATAPLFSIQDRVSETGNERGLLGIAVSPAFTQDQSLYLAYTRVPDSAVTLARYRLTDGRVEELLTQEHATYWNHNGGQLAFGSDGLLYWSIGDGGDAGDPFRSGQRLDTLLGKILRLDVSRTCGALPYCIPPTNPFVSTAGARGEIWAYGLRNAWKFSVDPADGSLWIGDVGQGAVEEIDHLAAGAGGANFGWSCREGRQVFDASRCTPATVYTDPVFTYPTSVDGCAVIGGVVYRGSRYADVAAGTYLASDYCTNPAWALRKNSDGTYAQARIGELPIQVTGFGTDAAGEIYLVNDLPGQLHKVGFARKLNCTVSYQVQSEWGYGFTASVTITNNSTTPINGWRLRWAYADGQKVTSAWNATVTQDGSTVSAANANWNAVIEAGKSVNFGFIASRNGPNTPPAAFALNDAGCR</sequence>
<reference evidence="2 3" key="1">
    <citation type="submission" date="2021-03" db="EMBL/GenBank/DDBJ databases">
        <title>Sequencing the genomes of 1000 actinobacteria strains.</title>
        <authorList>
            <person name="Klenk H.-P."/>
        </authorList>
    </citation>
    <scope>NUCLEOTIDE SEQUENCE [LARGE SCALE GENOMIC DNA]</scope>
    <source>
        <strain evidence="2 3">DSM 46670</strain>
    </source>
</reference>
<comment type="caution">
    <text evidence="2">The sequence shown here is derived from an EMBL/GenBank/DDBJ whole genome shotgun (WGS) entry which is preliminary data.</text>
</comment>
<dbReference type="InterPro" id="IPR001919">
    <property type="entry name" value="CBD2"/>
</dbReference>
<evidence type="ECO:0000313" key="2">
    <source>
        <dbReference type="EMBL" id="MBP2324904.1"/>
    </source>
</evidence>
<dbReference type="Gene3D" id="2.60.40.290">
    <property type="match status" value="1"/>
</dbReference>
<gene>
    <name evidence="2" type="ORF">JOF56_005289</name>
</gene>
<dbReference type="InterPro" id="IPR011041">
    <property type="entry name" value="Quinoprot_gluc/sorb_DH_b-prop"/>
</dbReference>
<dbReference type="PANTHER" id="PTHR19328:SF75">
    <property type="entry name" value="ALDOSE SUGAR DEHYDROGENASE YLII"/>
    <property type="match status" value="1"/>
</dbReference>
<dbReference type="EMBL" id="JAGINW010000001">
    <property type="protein sequence ID" value="MBP2324904.1"/>
    <property type="molecule type" value="Genomic_DNA"/>
</dbReference>
<dbReference type="Pfam" id="PF00553">
    <property type="entry name" value="CBM_2"/>
    <property type="match status" value="1"/>
</dbReference>
<accession>A0ABS4TKF7</accession>
<proteinExistence type="predicted"/>
<feature type="domain" description="CBM2" evidence="1">
    <location>
        <begin position="382"/>
        <end position="490"/>
    </location>
</feature>
<dbReference type="Pfam" id="PF07995">
    <property type="entry name" value="GSDH"/>
    <property type="match status" value="1"/>
</dbReference>
<dbReference type="InterPro" id="IPR011042">
    <property type="entry name" value="6-blade_b-propeller_TolB-like"/>
</dbReference>
<dbReference type="SUPFAM" id="SSF49384">
    <property type="entry name" value="Carbohydrate-binding domain"/>
    <property type="match status" value="1"/>
</dbReference>
<dbReference type="Gene3D" id="2.120.10.30">
    <property type="entry name" value="TolB, C-terminal domain"/>
    <property type="match status" value="1"/>
</dbReference>
<dbReference type="InterPro" id="IPR012291">
    <property type="entry name" value="CBM2_carb-bd_dom_sf"/>
</dbReference>
<dbReference type="Proteomes" id="UP001519332">
    <property type="component" value="Unassembled WGS sequence"/>
</dbReference>
<dbReference type="SMART" id="SM00637">
    <property type="entry name" value="CBD_II"/>
    <property type="match status" value="1"/>
</dbReference>
<dbReference type="PROSITE" id="PS51173">
    <property type="entry name" value="CBM2"/>
    <property type="match status" value="1"/>
</dbReference>
<dbReference type="SUPFAM" id="SSF50952">
    <property type="entry name" value="Soluble quinoprotein glucose dehydrogenase"/>
    <property type="match status" value="1"/>
</dbReference>
<name>A0ABS4TKF7_9PSEU</name>
<keyword evidence="3" id="KW-1185">Reference proteome</keyword>